<dbReference type="Gene3D" id="3.30.530.20">
    <property type="match status" value="1"/>
</dbReference>
<dbReference type="RefSeq" id="WP_133977739.1">
    <property type="nucleotide sequence ID" value="NZ_SOCE01000001.1"/>
</dbReference>
<dbReference type="InterPro" id="IPR019587">
    <property type="entry name" value="Polyketide_cyclase/dehydratase"/>
</dbReference>
<accession>A0A4R7T825</accession>
<proteinExistence type="predicted"/>
<dbReference type="EMBL" id="SOCE01000001">
    <property type="protein sequence ID" value="TDU88054.1"/>
    <property type="molecule type" value="Genomic_DNA"/>
</dbReference>
<dbReference type="InterPro" id="IPR023393">
    <property type="entry name" value="START-like_dom_sf"/>
</dbReference>
<protein>
    <submittedName>
        <fullName evidence="2">Polyketide cyclase/dehydrase/lipid transport protein</fullName>
    </submittedName>
</protein>
<dbReference type="SUPFAM" id="SSF55961">
    <property type="entry name" value="Bet v1-like"/>
    <property type="match status" value="1"/>
</dbReference>
<gene>
    <name evidence="2" type="ORF">EV138_1593</name>
</gene>
<organism evidence="2 3">
    <name type="scientific">Kribbella voronezhensis</name>
    <dbReference type="NCBI Taxonomy" id="2512212"/>
    <lineage>
        <taxon>Bacteria</taxon>
        <taxon>Bacillati</taxon>
        <taxon>Actinomycetota</taxon>
        <taxon>Actinomycetes</taxon>
        <taxon>Propionibacteriales</taxon>
        <taxon>Kribbellaceae</taxon>
        <taxon>Kribbella</taxon>
    </lineage>
</organism>
<dbReference type="Proteomes" id="UP000295151">
    <property type="component" value="Unassembled WGS sequence"/>
</dbReference>
<dbReference type="AlphaFoldDB" id="A0A4R7T825"/>
<evidence type="ECO:0000313" key="3">
    <source>
        <dbReference type="Proteomes" id="UP000295151"/>
    </source>
</evidence>
<sequence length="153" mass="16867">MAHHEVSTTVDVAPNILFDYLSDVQNLPTYLPRMTGVHETGPLPETAQGAEARRPKEPVHHEVEVTAEEPSGQSVRSEAWIDVVEENRTLRWGAPGDSDYHGELEVDFVADGTSRLTVRLDTEHADDPAIDDELRKTVEGIKTSIQGWSPSSA</sequence>
<evidence type="ECO:0000313" key="2">
    <source>
        <dbReference type="EMBL" id="TDU88054.1"/>
    </source>
</evidence>
<dbReference type="CDD" id="cd07812">
    <property type="entry name" value="SRPBCC"/>
    <property type="match status" value="1"/>
</dbReference>
<dbReference type="OrthoDB" id="5244508at2"/>
<name>A0A4R7T825_9ACTN</name>
<feature type="region of interest" description="Disordered" evidence="1">
    <location>
        <begin position="39"/>
        <end position="58"/>
    </location>
</feature>
<reference evidence="2 3" key="1">
    <citation type="submission" date="2019-03" db="EMBL/GenBank/DDBJ databases">
        <title>Genomic Encyclopedia of Type Strains, Phase III (KMG-III): the genomes of soil and plant-associated and newly described type strains.</title>
        <authorList>
            <person name="Whitman W."/>
        </authorList>
    </citation>
    <scope>NUCLEOTIDE SEQUENCE [LARGE SCALE GENOMIC DNA]</scope>
    <source>
        <strain evidence="2 3">VKM Ac-2575</strain>
    </source>
</reference>
<evidence type="ECO:0000256" key="1">
    <source>
        <dbReference type="SAM" id="MobiDB-lite"/>
    </source>
</evidence>
<comment type="caution">
    <text evidence="2">The sequence shown here is derived from an EMBL/GenBank/DDBJ whole genome shotgun (WGS) entry which is preliminary data.</text>
</comment>
<keyword evidence="3" id="KW-1185">Reference proteome</keyword>
<dbReference type="Pfam" id="PF10604">
    <property type="entry name" value="Polyketide_cyc2"/>
    <property type="match status" value="1"/>
</dbReference>